<feature type="domain" description="GINS subunit" evidence="7">
    <location>
        <begin position="51"/>
        <end position="134"/>
    </location>
</feature>
<dbReference type="InParanoid" id="W4JU92"/>
<evidence type="ECO:0000313" key="9">
    <source>
        <dbReference type="EMBL" id="ETW76655.1"/>
    </source>
</evidence>
<evidence type="ECO:0000256" key="1">
    <source>
        <dbReference type="ARBA" id="ARBA00004123"/>
    </source>
</evidence>
<evidence type="ECO:0000259" key="7">
    <source>
        <dbReference type="Pfam" id="PF05916"/>
    </source>
</evidence>
<dbReference type="GO" id="GO:0000811">
    <property type="term" value="C:GINS complex"/>
    <property type="evidence" value="ECO:0007669"/>
    <property type="project" value="UniProtKB-UniRule"/>
</dbReference>
<dbReference type="Proteomes" id="UP000030671">
    <property type="component" value="Unassembled WGS sequence"/>
</dbReference>
<evidence type="ECO:0000256" key="3">
    <source>
        <dbReference type="ARBA" id="ARBA00014804"/>
    </source>
</evidence>
<protein>
    <recommendedName>
        <fullName evidence="3 6">DNA replication complex GINS protein SLD5</fullName>
    </recommendedName>
</protein>
<keyword evidence="5 6" id="KW-0539">Nucleus</keyword>
<evidence type="ECO:0000256" key="5">
    <source>
        <dbReference type="ARBA" id="ARBA00023242"/>
    </source>
</evidence>
<reference evidence="9 10" key="1">
    <citation type="journal article" date="2012" name="New Phytol.">
        <title>Insight into trade-off between wood decay and parasitism from the genome of a fungal forest pathogen.</title>
        <authorList>
            <person name="Olson A."/>
            <person name="Aerts A."/>
            <person name="Asiegbu F."/>
            <person name="Belbahri L."/>
            <person name="Bouzid O."/>
            <person name="Broberg A."/>
            <person name="Canback B."/>
            <person name="Coutinho P.M."/>
            <person name="Cullen D."/>
            <person name="Dalman K."/>
            <person name="Deflorio G."/>
            <person name="van Diepen L.T."/>
            <person name="Dunand C."/>
            <person name="Duplessis S."/>
            <person name="Durling M."/>
            <person name="Gonthier P."/>
            <person name="Grimwood J."/>
            <person name="Fossdal C.G."/>
            <person name="Hansson D."/>
            <person name="Henrissat B."/>
            <person name="Hietala A."/>
            <person name="Himmelstrand K."/>
            <person name="Hoffmeister D."/>
            <person name="Hogberg N."/>
            <person name="James T.Y."/>
            <person name="Karlsson M."/>
            <person name="Kohler A."/>
            <person name="Kues U."/>
            <person name="Lee Y.H."/>
            <person name="Lin Y.C."/>
            <person name="Lind M."/>
            <person name="Lindquist E."/>
            <person name="Lombard V."/>
            <person name="Lucas S."/>
            <person name="Lunden K."/>
            <person name="Morin E."/>
            <person name="Murat C."/>
            <person name="Park J."/>
            <person name="Raffaello T."/>
            <person name="Rouze P."/>
            <person name="Salamov A."/>
            <person name="Schmutz J."/>
            <person name="Solheim H."/>
            <person name="Stahlberg J."/>
            <person name="Velez H."/>
            <person name="de Vries R.P."/>
            <person name="Wiebenga A."/>
            <person name="Woodward S."/>
            <person name="Yakovlev I."/>
            <person name="Garbelotto M."/>
            <person name="Martin F."/>
            <person name="Grigoriev I.V."/>
            <person name="Stenlid J."/>
        </authorList>
    </citation>
    <scope>NUCLEOTIDE SEQUENCE [LARGE SCALE GENOMIC DNA]</scope>
    <source>
        <strain evidence="9 10">TC 32-1</strain>
    </source>
</reference>
<dbReference type="InterPro" id="IPR008591">
    <property type="entry name" value="GINS_Sld5"/>
</dbReference>
<proteinExistence type="inferred from homology"/>
<dbReference type="InterPro" id="IPR036224">
    <property type="entry name" value="GINS_bundle-like_dom_sf"/>
</dbReference>
<dbReference type="STRING" id="747525.W4JU92"/>
<dbReference type="InterPro" id="IPR038749">
    <property type="entry name" value="Sld5_GINS_A"/>
</dbReference>
<keyword evidence="10" id="KW-1185">Reference proteome</keyword>
<dbReference type="FunCoup" id="W4JU92">
    <property type="interactions" value="474"/>
</dbReference>
<dbReference type="GeneID" id="20671365"/>
<dbReference type="HOGENOM" id="CLU_071893_2_1_1"/>
<evidence type="ECO:0000256" key="2">
    <source>
        <dbReference type="ARBA" id="ARBA00008187"/>
    </source>
</evidence>
<dbReference type="PIRSF" id="PIRSF007764">
    <property type="entry name" value="Sld5"/>
    <property type="match status" value="1"/>
</dbReference>
<dbReference type="eggNOG" id="KOG3176">
    <property type="taxonomic scope" value="Eukaryota"/>
</dbReference>
<evidence type="ECO:0000256" key="4">
    <source>
        <dbReference type="ARBA" id="ARBA00022705"/>
    </source>
</evidence>
<dbReference type="InterPro" id="IPR021151">
    <property type="entry name" value="GINS_A"/>
</dbReference>
<dbReference type="InterPro" id="IPR031633">
    <property type="entry name" value="SLD5_C"/>
</dbReference>
<comment type="subcellular location">
    <subcellularLocation>
        <location evidence="1 6">Nucleus</location>
    </subcellularLocation>
</comment>
<name>W4JU92_HETIT</name>
<dbReference type="KEGG" id="hir:HETIRDRAFT_327861"/>
<dbReference type="PANTHER" id="PTHR21206:SF0">
    <property type="entry name" value="DNA REPLICATION COMPLEX GINS PROTEIN SLD5"/>
    <property type="match status" value="1"/>
</dbReference>
<evidence type="ECO:0000259" key="8">
    <source>
        <dbReference type="Pfam" id="PF16922"/>
    </source>
</evidence>
<evidence type="ECO:0000256" key="6">
    <source>
        <dbReference type="PIRNR" id="PIRNR007764"/>
    </source>
</evidence>
<dbReference type="Pfam" id="PF05916">
    <property type="entry name" value="Sld5"/>
    <property type="match status" value="1"/>
</dbReference>
<dbReference type="GO" id="GO:0006261">
    <property type="term" value="P:DNA-templated DNA replication"/>
    <property type="evidence" value="ECO:0007669"/>
    <property type="project" value="InterPro"/>
</dbReference>
<dbReference type="AlphaFoldDB" id="W4JU92"/>
<evidence type="ECO:0000313" key="10">
    <source>
        <dbReference type="Proteomes" id="UP000030671"/>
    </source>
</evidence>
<organism evidence="9 10">
    <name type="scientific">Heterobasidion irregulare (strain TC 32-1)</name>
    <dbReference type="NCBI Taxonomy" id="747525"/>
    <lineage>
        <taxon>Eukaryota</taxon>
        <taxon>Fungi</taxon>
        <taxon>Dikarya</taxon>
        <taxon>Basidiomycota</taxon>
        <taxon>Agaricomycotina</taxon>
        <taxon>Agaricomycetes</taxon>
        <taxon>Russulales</taxon>
        <taxon>Bondarzewiaceae</taxon>
        <taxon>Heterobasidion</taxon>
        <taxon>Heterobasidion annosum species complex</taxon>
    </lineage>
</organism>
<dbReference type="OrthoDB" id="338231at2759"/>
<comment type="function">
    <text evidence="6">The GINS complex plays an essential role in the initiation of DNA replication.</text>
</comment>
<dbReference type="RefSeq" id="XP_009551538.1">
    <property type="nucleotide sequence ID" value="XM_009553243.1"/>
</dbReference>
<dbReference type="Pfam" id="PF16922">
    <property type="entry name" value="SLD5_C"/>
    <property type="match status" value="1"/>
</dbReference>
<comment type="similarity">
    <text evidence="2 6">Belongs to the GINS4/SLD5 family.</text>
</comment>
<dbReference type="GO" id="GO:0000727">
    <property type="term" value="P:double-strand break repair via break-induced replication"/>
    <property type="evidence" value="ECO:0007669"/>
    <property type="project" value="TreeGrafter"/>
</dbReference>
<dbReference type="CDD" id="cd11711">
    <property type="entry name" value="GINS_A_Sld5"/>
    <property type="match status" value="1"/>
</dbReference>
<sequence length="213" mass="24754">MARNLNYDNANEETELQQLIRHWVNERHAPDILPGQENLLASLLDHIRRQSNTVSLLRSDPDSSEEEHFRIMLAQTEIERVKFIVRSYLRTRLYKIERYARYIAITPEIQTRLSQTELNHIKSFSDLTERHFHSSVLQSLPEHQQGLNDSTVFTPPMIPEPDKSRAVFVHAREECPPVRLPDGTTLQIQKNQIVLTPYIVVEQLLASGNLELV</sequence>
<gene>
    <name evidence="9" type="ORF">HETIRDRAFT_327861</name>
</gene>
<dbReference type="CDD" id="cd21692">
    <property type="entry name" value="GINS_B_Sld5"/>
    <property type="match status" value="1"/>
</dbReference>
<keyword evidence="4 6" id="KW-0235">DNA replication</keyword>
<dbReference type="EMBL" id="KI925464">
    <property type="protein sequence ID" value="ETW76655.1"/>
    <property type="molecule type" value="Genomic_DNA"/>
</dbReference>
<dbReference type="SUPFAM" id="SSF158573">
    <property type="entry name" value="GINS helical bundle-like"/>
    <property type="match status" value="1"/>
</dbReference>
<feature type="domain" description="DNA replication complex GINS protein SLD5 C-terminal" evidence="8">
    <location>
        <begin position="161"/>
        <end position="213"/>
    </location>
</feature>
<dbReference type="Gene3D" id="1.20.58.1030">
    <property type="match status" value="1"/>
</dbReference>
<dbReference type="PANTHER" id="PTHR21206">
    <property type="entry name" value="SLD5 PROTEIN"/>
    <property type="match status" value="1"/>
</dbReference>
<accession>W4JU92</accession>
<dbReference type="SUPFAM" id="SSF160059">
    <property type="entry name" value="PriA/YqbF domain"/>
    <property type="match status" value="1"/>
</dbReference>